<dbReference type="GO" id="GO:0005634">
    <property type="term" value="C:nucleus"/>
    <property type="evidence" value="ECO:0007669"/>
    <property type="project" value="UniProtKB-SubCell"/>
</dbReference>
<evidence type="ECO:0000256" key="2">
    <source>
        <dbReference type="ARBA" id="ARBA00006074"/>
    </source>
</evidence>
<evidence type="ECO:0000256" key="8">
    <source>
        <dbReference type="PROSITE-ProRule" id="PRU00108"/>
    </source>
</evidence>
<keyword evidence="15" id="KW-1185">Reference proteome</keyword>
<comment type="similarity">
    <text evidence="2">Belongs to the HD-ZIP homeobox family. Class II subfamily.</text>
</comment>
<dbReference type="InParanoid" id="D8QQV4"/>
<dbReference type="EMBL" id="GL377565">
    <property type="protein sequence ID" value="EFJ37867.1"/>
    <property type="molecule type" value="Genomic_DNA"/>
</dbReference>
<dbReference type="HOGENOM" id="CLU_049516_5_0_1"/>
<keyword evidence="5 8" id="KW-0371">Homeobox</keyword>
<dbReference type="OMA" id="RERCMSM"/>
<keyword evidence="7 8" id="KW-0539">Nucleus</keyword>
<evidence type="ECO:0000313" key="13">
    <source>
        <dbReference type="EMBL" id="EFJ31983.1"/>
    </source>
</evidence>
<evidence type="ECO:0000313" key="15">
    <source>
        <dbReference type="Proteomes" id="UP000001514"/>
    </source>
</evidence>
<feature type="region of interest" description="Disordered" evidence="11">
    <location>
        <begin position="1"/>
        <end position="22"/>
    </location>
</feature>
<comment type="subcellular location">
    <subcellularLocation>
        <location evidence="1 8 9">Nucleus</location>
    </subcellularLocation>
</comment>
<dbReference type="InterPro" id="IPR009057">
    <property type="entry name" value="Homeodomain-like_sf"/>
</dbReference>
<evidence type="ECO:0000256" key="4">
    <source>
        <dbReference type="ARBA" id="ARBA00023125"/>
    </source>
</evidence>
<dbReference type="PANTHER" id="PTHR45714">
    <property type="entry name" value="HOMEOBOX-LEUCINE ZIPPER PROTEIN HAT14"/>
    <property type="match status" value="1"/>
</dbReference>
<dbReference type="Pfam" id="PF02183">
    <property type="entry name" value="HALZ"/>
    <property type="match status" value="1"/>
</dbReference>
<dbReference type="SUPFAM" id="SSF46689">
    <property type="entry name" value="Homeodomain-like"/>
    <property type="match status" value="1"/>
</dbReference>
<feature type="domain" description="Homeobox" evidence="12">
    <location>
        <begin position="12"/>
        <end position="72"/>
    </location>
</feature>
<dbReference type="FunCoup" id="D8QQV4">
    <property type="interactions" value="131"/>
</dbReference>
<dbReference type="InterPro" id="IPR003106">
    <property type="entry name" value="Leu_zip_homeo"/>
</dbReference>
<dbReference type="GO" id="GO:0043565">
    <property type="term" value="F:sequence-specific DNA binding"/>
    <property type="evidence" value="ECO:0007669"/>
    <property type="project" value="InterPro"/>
</dbReference>
<dbReference type="SMART" id="SM00340">
    <property type="entry name" value="HALZ"/>
    <property type="match status" value="1"/>
</dbReference>
<keyword evidence="6" id="KW-0804">Transcription</keyword>
<evidence type="ECO:0000259" key="12">
    <source>
        <dbReference type="PROSITE" id="PS50071"/>
    </source>
</evidence>
<feature type="coiled-coil region" evidence="10">
    <location>
        <begin position="78"/>
        <end position="108"/>
    </location>
</feature>
<dbReference type="Proteomes" id="UP000001514">
    <property type="component" value="Unassembled WGS sequence"/>
</dbReference>
<dbReference type="CDD" id="cd00086">
    <property type="entry name" value="homeodomain"/>
    <property type="match status" value="1"/>
</dbReference>
<dbReference type="InterPro" id="IPR017970">
    <property type="entry name" value="Homeobox_CS"/>
</dbReference>
<evidence type="ECO:0000256" key="10">
    <source>
        <dbReference type="SAM" id="Coils"/>
    </source>
</evidence>
<evidence type="ECO:0000256" key="3">
    <source>
        <dbReference type="ARBA" id="ARBA00023015"/>
    </source>
</evidence>
<dbReference type="PROSITE" id="PS50071">
    <property type="entry name" value="HOMEOBOX_2"/>
    <property type="match status" value="1"/>
</dbReference>
<dbReference type="AlphaFoldDB" id="D8QQV4"/>
<keyword evidence="3" id="KW-0805">Transcription regulation</keyword>
<evidence type="ECO:0000256" key="11">
    <source>
        <dbReference type="SAM" id="MobiDB-lite"/>
    </source>
</evidence>
<dbReference type="GO" id="GO:0000981">
    <property type="term" value="F:DNA-binding transcription factor activity, RNA polymerase II-specific"/>
    <property type="evidence" value="ECO:0007669"/>
    <property type="project" value="InterPro"/>
</dbReference>
<feature type="DNA-binding region" description="Homeobox" evidence="8">
    <location>
        <begin position="14"/>
        <end position="73"/>
    </location>
</feature>
<gene>
    <name evidence="14" type="ORF">SELMODRAFT_139631</name>
    <name evidence="13" type="ORF">SELMODRAFT_87254</name>
</gene>
<evidence type="ECO:0000256" key="9">
    <source>
        <dbReference type="RuleBase" id="RU000682"/>
    </source>
</evidence>
<dbReference type="KEGG" id="smo:SELMODRAFT_87254"/>
<evidence type="ECO:0000256" key="5">
    <source>
        <dbReference type="ARBA" id="ARBA00023155"/>
    </source>
</evidence>
<evidence type="ECO:0000256" key="6">
    <source>
        <dbReference type="ARBA" id="ARBA00023163"/>
    </source>
</evidence>
<dbReference type="Gramene" id="EFJ37867">
    <property type="protein sequence ID" value="EFJ37867"/>
    <property type="gene ID" value="SELMODRAFT_139631"/>
</dbReference>
<dbReference type="InterPro" id="IPR001356">
    <property type="entry name" value="HD"/>
</dbReference>
<dbReference type="InterPro" id="IPR050762">
    <property type="entry name" value="HD-ZIP_Homeobox_LZ_Class_II"/>
</dbReference>
<accession>D8QQV4</accession>
<dbReference type="PANTHER" id="PTHR45714:SF86">
    <property type="entry name" value="HOMEOBOX DOMAIN-CONTAINING PROTEIN"/>
    <property type="match status" value="1"/>
</dbReference>
<organism evidence="15">
    <name type="scientific">Selaginella moellendorffii</name>
    <name type="common">Spikemoss</name>
    <dbReference type="NCBI Taxonomy" id="88036"/>
    <lineage>
        <taxon>Eukaryota</taxon>
        <taxon>Viridiplantae</taxon>
        <taxon>Streptophyta</taxon>
        <taxon>Embryophyta</taxon>
        <taxon>Tracheophyta</taxon>
        <taxon>Lycopodiopsida</taxon>
        <taxon>Selaginellales</taxon>
        <taxon>Selaginellaceae</taxon>
        <taxon>Selaginella</taxon>
    </lineage>
</organism>
<name>D8QQV4_SELML</name>
<sequence length="185" mass="20898">MTSSRAASDEEEGGTRKKLRLSKEQSALLEDSFREHSTLNPKQKNALAKQLNLRPRQVEVWFQNRRARTKLKQTEVDCELLKKYCEGLSEENRRLQKELQELRALKISPPCVITHDFYMPLPATTLTMCPSCERLASSMDNGNNTGNTTTKVPSKPLSTNFQSTAATTMARFAQSRPTPSLLQPV</sequence>
<dbReference type="SMART" id="SM00389">
    <property type="entry name" value="HOX"/>
    <property type="match status" value="1"/>
</dbReference>
<dbReference type="Gramene" id="EFJ31983">
    <property type="protein sequence ID" value="EFJ31983"/>
    <property type="gene ID" value="SELMODRAFT_87254"/>
</dbReference>
<dbReference type="KEGG" id="smo:SELMODRAFT_139631"/>
<dbReference type="PROSITE" id="PS00027">
    <property type="entry name" value="HOMEOBOX_1"/>
    <property type="match status" value="1"/>
</dbReference>
<evidence type="ECO:0000256" key="7">
    <source>
        <dbReference type="ARBA" id="ARBA00023242"/>
    </source>
</evidence>
<keyword evidence="4 8" id="KW-0238">DNA-binding</keyword>
<dbReference type="Pfam" id="PF00046">
    <property type="entry name" value="Homeodomain"/>
    <property type="match status" value="1"/>
</dbReference>
<dbReference type="FunFam" id="1.10.10.60:FF:000577">
    <property type="entry name" value="Homeobox-leucine zipper protein 18"/>
    <property type="match status" value="1"/>
</dbReference>
<protein>
    <recommendedName>
        <fullName evidence="12">Homeobox domain-containing protein</fullName>
    </recommendedName>
</protein>
<proteinExistence type="inferred from homology"/>
<dbReference type="eggNOG" id="KOG0483">
    <property type="taxonomic scope" value="Eukaryota"/>
</dbReference>
<dbReference type="OrthoDB" id="6159439at2759"/>
<evidence type="ECO:0000256" key="1">
    <source>
        <dbReference type="ARBA" id="ARBA00004123"/>
    </source>
</evidence>
<keyword evidence="10" id="KW-0175">Coiled coil</keyword>
<reference evidence="14 15" key="1">
    <citation type="journal article" date="2011" name="Science">
        <title>The Selaginella genome identifies genetic changes associated with the evolution of vascular plants.</title>
        <authorList>
            <person name="Banks J.A."/>
            <person name="Nishiyama T."/>
            <person name="Hasebe M."/>
            <person name="Bowman J.L."/>
            <person name="Gribskov M."/>
            <person name="dePamphilis C."/>
            <person name="Albert V.A."/>
            <person name="Aono N."/>
            <person name="Aoyama T."/>
            <person name="Ambrose B.A."/>
            <person name="Ashton N.W."/>
            <person name="Axtell M.J."/>
            <person name="Barker E."/>
            <person name="Barker M.S."/>
            <person name="Bennetzen J.L."/>
            <person name="Bonawitz N.D."/>
            <person name="Chapple C."/>
            <person name="Cheng C."/>
            <person name="Correa L.G."/>
            <person name="Dacre M."/>
            <person name="DeBarry J."/>
            <person name="Dreyer I."/>
            <person name="Elias M."/>
            <person name="Engstrom E.M."/>
            <person name="Estelle M."/>
            <person name="Feng L."/>
            <person name="Finet C."/>
            <person name="Floyd S.K."/>
            <person name="Frommer W.B."/>
            <person name="Fujita T."/>
            <person name="Gramzow L."/>
            <person name="Gutensohn M."/>
            <person name="Harholt J."/>
            <person name="Hattori M."/>
            <person name="Heyl A."/>
            <person name="Hirai T."/>
            <person name="Hiwatashi Y."/>
            <person name="Ishikawa M."/>
            <person name="Iwata M."/>
            <person name="Karol K.G."/>
            <person name="Koehler B."/>
            <person name="Kolukisaoglu U."/>
            <person name="Kubo M."/>
            <person name="Kurata T."/>
            <person name="Lalonde S."/>
            <person name="Li K."/>
            <person name="Li Y."/>
            <person name="Litt A."/>
            <person name="Lyons E."/>
            <person name="Manning G."/>
            <person name="Maruyama T."/>
            <person name="Michael T.P."/>
            <person name="Mikami K."/>
            <person name="Miyazaki S."/>
            <person name="Morinaga S."/>
            <person name="Murata T."/>
            <person name="Mueller-Roeber B."/>
            <person name="Nelson D.R."/>
            <person name="Obara M."/>
            <person name="Oguri Y."/>
            <person name="Olmstead R.G."/>
            <person name="Onodera N."/>
            <person name="Petersen B.L."/>
            <person name="Pils B."/>
            <person name="Prigge M."/>
            <person name="Rensing S.A."/>
            <person name="Riano-Pachon D.M."/>
            <person name="Roberts A.W."/>
            <person name="Sato Y."/>
            <person name="Scheller H.V."/>
            <person name="Schulz B."/>
            <person name="Schulz C."/>
            <person name="Shakirov E.V."/>
            <person name="Shibagaki N."/>
            <person name="Shinohara N."/>
            <person name="Shippen D.E."/>
            <person name="Soerensen I."/>
            <person name="Sotooka R."/>
            <person name="Sugimoto N."/>
            <person name="Sugita M."/>
            <person name="Sumikawa N."/>
            <person name="Tanurdzic M."/>
            <person name="Theissen G."/>
            <person name="Ulvskov P."/>
            <person name="Wakazuki S."/>
            <person name="Weng J.K."/>
            <person name="Willats W.W."/>
            <person name="Wipf D."/>
            <person name="Wolf P.G."/>
            <person name="Yang L."/>
            <person name="Zimmer A.D."/>
            <person name="Zhu Q."/>
            <person name="Mitros T."/>
            <person name="Hellsten U."/>
            <person name="Loque D."/>
            <person name="Otillar R."/>
            <person name="Salamov A."/>
            <person name="Schmutz J."/>
            <person name="Shapiro H."/>
            <person name="Lindquist E."/>
            <person name="Lucas S."/>
            <person name="Rokhsar D."/>
            <person name="Grigoriev I.V."/>
        </authorList>
    </citation>
    <scope>NUCLEOTIDE SEQUENCE [LARGE SCALE GENOMIC DNA]</scope>
</reference>
<dbReference type="Gene3D" id="1.10.10.60">
    <property type="entry name" value="Homeodomain-like"/>
    <property type="match status" value="1"/>
</dbReference>
<dbReference type="EMBL" id="GL377573">
    <property type="protein sequence ID" value="EFJ31983.1"/>
    <property type="molecule type" value="Genomic_DNA"/>
</dbReference>
<evidence type="ECO:0000313" key="14">
    <source>
        <dbReference type="EMBL" id="EFJ37867.1"/>
    </source>
</evidence>